<dbReference type="AlphaFoldDB" id="A0A158R2U7"/>
<dbReference type="PANTHER" id="PTHR21696:SF2">
    <property type="entry name" value="PROTEIN UNC-79 HOMOLOG"/>
    <property type="match status" value="1"/>
</dbReference>
<evidence type="ECO:0000313" key="3">
    <source>
        <dbReference type="WBParaSite" id="NBR_0001690601-mRNA-1"/>
    </source>
</evidence>
<gene>
    <name evidence="1" type="ORF">NBR_LOCUS16907</name>
</gene>
<dbReference type="Proteomes" id="UP000271162">
    <property type="component" value="Unassembled WGS sequence"/>
</dbReference>
<dbReference type="EMBL" id="UYSL01022454">
    <property type="protein sequence ID" value="VDL80502.1"/>
    <property type="molecule type" value="Genomic_DNA"/>
</dbReference>
<accession>A0A158R2U7</accession>
<dbReference type="WBParaSite" id="NBR_0001690601-mRNA-1">
    <property type="protein sequence ID" value="NBR_0001690601-mRNA-1"/>
    <property type="gene ID" value="NBR_0001690601"/>
</dbReference>
<dbReference type="InterPro" id="IPR024855">
    <property type="entry name" value="UNC79"/>
</dbReference>
<evidence type="ECO:0000313" key="1">
    <source>
        <dbReference type="EMBL" id="VDL80502.1"/>
    </source>
</evidence>
<organism evidence="3">
    <name type="scientific">Nippostrongylus brasiliensis</name>
    <name type="common">Rat hookworm</name>
    <dbReference type="NCBI Taxonomy" id="27835"/>
    <lineage>
        <taxon>Eukaryota</taxon>
        <taxon>Metazoa</taxon>
        <taxon>Ecdysozoa</taxon>
        <taxon>Nematoda</taxon>
        <taxon>Chromadorea</taxon>
        <taxon>Rhabditida</taxon>
        <taxon>Rhabditina</taxon>
        <taxon>Rhabditomorpha</taxon>
        <taxon>Strongyloidea</taxon>
        <taxon>Heligmosomidae</taxon>
        <taxon>Nippostrongylus</taxon>
    </lineage>
</organism>
<keyword evidence="2" id="KW-1185">Reference proteome</keyword>
<proteinExistence type="predicted"/>
<evidence type="ECO:0000313" key="2">
    <source>
        <dbReference type="Proteomes" id="UP000271162"/>
    </source>
</evidence>
<sequence length="641" mass="72137">MCLLFNRVVDMENPERHTVYLVISLFVSFLRKSVVCNAFISGLPEILDCNLVIGNQLLPTVVQLLLHLPSPQKLASDQHLSNYSLKLLSQHSRHLWLNSLILILYKYRFDQVPISDGVMRLINIVAKTLQGQAHVCTETDQPTDIATWDDISDEESESPKGMIRPESLTVTTIQVTVGQIFHVQEHEGEMTLHPTIVEPRMRKRSDAVRRKDQRKPRKPTTKYVATVIAEYRITTSLTSFDEETISLCLIAVETFLHREPVMAAPILFSLLHTVTRFQIASEGSSKPSRSELESAIVVMTHVLKVQNFSAFKSAVSLVDSFCKWLAEALHECPVKLESLLTVCTACNRALIRERDKQSISRAVVAEMIQAIKFKCPMHESNYISIANMILQDAGEDIEINLPDDQFNTAASEAVRPFLFEILDFIADLHVLAKLKAAPGAFADSVTNVRVLSWLLLGALHANHGCLPVPIECSQHMADYIHFVLAGFADQSKQSVVHMSALFHAFHLCQLWTVYCERAAIFSSTTAFPHLLDFWARVTPAILQLLSHSKVLADMVNLHFLNTIQALQQVNSALLCQLYPMWAPILTAYHSQIPNQLRIKLDSCENQPSLAPPPLSDWLKKVRYKISQVELQTSAASPYYNV</sequence>
<dbReference type="STRING" id="27835.A0A158R2U7"/>
<dbReference type="PANTHER" id="PTHR21696">
    <property type="entry name" value="PROTEIN UNC-79 HOMOLOG"/>
    <property type="match status" value="1"/>
</dbReference>
<reference evidence="1 2" key="2">
    <citation type="submission" date="2018-11" db="EMBL/GenBank/DDBJ databases">
        <authorList>
            <consortium name="Pathogen Informatics"/>
        </authorList>
    </citation>
    <scope>NUCLEOTIDE SEQUENCE [LARGE SCALE GENOMIC DNA]</scope>
</reference>
<name>A0A158R2U7_NIPBR</name>
<protein>
    <submittedName>
        <fullName evidence="3">Uncoordinated protein 79 (inferred by orthology to a C. elegans protein)</fullName>
    </submittedName>
</protein>
<reference evidence="3" key="1">
    <citation type="submission" date="2016-04" db="UniProtKB">
        <authorList>
            <consortium name="WormBaseParasite"/>
        </authorList>
    </citation>
    <scope>IDENTIFICATION</scope>
</reference>